<evidence type="ECO:0000313" key="3">
    <source>
        <dbReference type="Proteomes" id="UP001515683"/>
    </source>
</evidence>
<organism evidence="2 3">
    <name type="scientific">Candidatus Pantoea multigeneris</name>
    <dbReference type="NCBI Taxonomy" id="2608357"/>
    <lineage>
        <taxon>Bacteria</taxon>
        <taxon>Pseudomonadati</taxon>
        <taxon>Pseudomonadota</taxon>
        <taxon>Gammaproteobacteria</taxon>
        <taxon>Enterobacterales</taxon>
        <taxon>Erwiniaceae</taxon>
        <taxon>Pantoea</taxon>
    </lineage>
</organism>
<dbReference type="EMBL" id="VWXF01000014">
    <property type="protein sequence ID" value="NIF24331.1"/>
    <property type="molecule type" value="Genomic_DNA"/>
</dbReference>
<evidence type="ECO:0008006" key="4">
    <source>
        <dbReference type="Google" id="ProtNLM"/>
    </source>
</evidence>
<dbReference type="RefSeq" id="WP_167018192.1">
    <property type="nucleotide sequence ID" value="NZ_VWXF01000014.1"/>
</dbReference>
<accession>A0ABX0RGB2</accession>
<keyword evidence="3" id="KW-1185">Reference proteome</keyword>
<protein>
    <recommendedName>
        <fullName evidence="4">Secreted protein</fullName>
    </recommendedName>
</protein>
<sequence length="112" mass="12171">MKFSVVIVSGMLLSAGAWAADDGEESVYASQLCHIVHSEKTTQTAENYVAKIKSGIAGSQSSSALQQPVFDEEKASEVAAAWLQLDDAERSKLRANEQQCTQSVMTQFQQED</sequence>
<reference evidence="2 3" key="1">
    <citation type="journal article" date="2019" name="bioRxiv">
        <title>Bacteria contribute to plant secondary compound degradation in a generalist herbivore system.</title>
        <authorList>
            <person name="Francoeur C.B."/>
            <person name="Khadempour L."/>
            <person name="Moreira-Soto R.D."/>
            <person name="Gotting K."/>
            <person name="Book A.J."/>
            <person name="Pinto-Tomas A.A."/>
            <person name="Keefover-Ring K."/>
            <person name="Currie C.R."/>
        </authorList>
    </citation>
    <scope>NUCLEOTIDE SEQUENCE [LARGE SCALE GENOMIC DNA]</scope>
    <source>
        <strain evidence="2">Acro-835</strain>
    </source>
</reference>
<gene>
    <name evidence="2" type="ORF">F3J40_22420</name>
</gene>
<keyword evidence="1" id="KW-0732">Signal</keyword>
<feature type="chain" id="PRO_5045853740" description="Secreted protein" evidence="1">
    <location>
        <begin position="20"/>
        <end position="112"/>
    </location>
</feature>
<comment type="caution">
    <text evidence="2">The sequence shown here is derived from an EMBL/GenBank/DDBJ whole genome shotgun (WGS) entry which is preliminary data.</text>
</comment>
<evidence type="ECO:0000256" key="1">
    <source>
        <dbReference type="SAM" id="SignalP"/>
    </source>
</evidence>
<proteinExistence type="predicted"/>
<feature type="signal peptide" evidence="1">
    <location>
        <begin position="1"/>
        <end position="19"/>
    </location>
</feature>
<evidence type="ECO:0000313" key="2">
    <source>
        <dbReference type="EMBL" id="NIF24331.1"/>
    </source>
</evidence>
<name>A0ABX0RGB2_9GAMM</name>
<dbReference type="Proteomes" id="UP001515683">
    <property type="component" value="Unassembled WGS sequence"/>
</dbReference>